<dbReference type="GO" id="GO:0050897">
    <property type="term" value="F:cobalt ion binding"/>
    <property type="evidence" value="ECO:0007669"/>
    <property type="project" value="TreeGrafter"/>
</dbReference>
<keyword evidence="7 9" id="KW-0472">Membrane</keyword>
<evidence type="ECO:0000256" key="5">
    <source>
        <dbReference type="ARBA" id="ARBA00022692"/>
    </source>
</evidence>
<protein>
    <submittedName>
        <fullName evidence="10">Uncharacterized protein</fullName>
    </submittedName>
</protein>
<reference evidence="10 11" key="1">
    <citation type="submission" date="2017-03" db="EMBL/GenBank/DDBJ databases">
        <title>Widespread Adenine N6-methylation of Active Genes in Fungi.</title>
        <authorList>
            <consortium name="DOE Joint Genome Institute"/>
            <person name="Mondo S.J."/>
            <person name="Dannebaum R.O."/>
            <person name="Kuo R.C."/>
            <person name="Louie K.B."/>
            <person name="Bewick A.J."/>
            <person name="Labutti K."/>
            <person name="Haridas S."/>
            <person name="Kuo A."/>
            <person name="Salamov A."/>
            <person name="Ahrendt S.R."/>
            <person name="Lau R."/>
            <person name="Bowen B.P."/>
            <person name="Lipzen A."/>
            <person name="Sullivan W."/>
            <person name="Andreopoulos W.B."/>
            <person name="Clum A."/>
            <person name="Lindquist E."/>
            <person name="Daum C."/>
            <person name="Northen T.R."/>
            <person name="Ramamoorthy G."/>
            <person name="Schmitz R.J."/>
            <person name="Gryganskyi A."/>
            <person name="Culley D."/>
            <person name="Magnuson J."/>
            <person name="James T.Y."/>
            <person name="O'Malley M.A."/>
            <person name="Stajich J.E."/>
            <person name="Spatafora J.W."/>
            <person name="Visel A."/>
            <person name="Grigoriev I.V."/>
        </authorList>
    </citation>
    <scope>NUCLEOTIDE SEQUENCE [LARGE SCALE GENOMIC DNA]</scope>
    <source>
        <strain evidence="10 11">NRRL Y-17943</strain>
    </source>
</reference>
<dbReference type="GO" id="GO:0015087">
    <property type="term" value="F:cobalt ion transmembrane transporter activity"/>
    <property type="evidence" value="ECO:0007669"/>
    <property type="project" value="TreeGrafter"/>
</dbReference>
<dbReference type="PANTHER" id="PTHR46494:SF1">
    <property type="entry name" value="CORA FAMILY METAL ION TRANSPORTER (EUROFUNG)"/>
    <property type="match status" value="1"/>
</dbReference>
<dbReference type="SUPFAM" id="SSF144083">
    <property type="entry name" value="Magnesium transport protein CorA, transmembrane region"/>
    <property type="match status" value="1"/>
</dbReference>
<dbReference type="GO" id="GO:0000287">
    <property type="term" value="F:magnesium ion binding"/>
    <property type="evidence" value="ECO:0007669"/>
    <property type="project" value="TreeGrafter"/>
</dbReference>
<comment type="subcellular location">
    <subcellularLocation>
        <location evidence="1">Cell membrane</location>
        <topology evidence="1">Multi-pass membrane protein</topology>
    </subcellularLocation>
</comment>
<sequence>MLLRSSLFLSIQSTRPVCILPRHLACVRSSQMSTFQSEINGESSRPILKPLSSSFRTRALAVTAAHRMASHTSPHVSAAGSGSNSSSSPPELGARLPGSGESFNSTSPLNGGPSARYRWLSSGQLLNTRTGDEPGVDVRSRRDEAAYGHLTDESHITVLDYCSNKDGRNTRADFDGSQLSAWLDSEHGERVNTEDGKPYGVRWIHVNKLNWQVIKTLTMRYNLHPLAVEDALQAENSHRSKIDFYKTHLYFQVLIQHVTLRDETVLAEAADEMALGKMEERFNVLDGLATAERRQQHGVSDSHHHQGGLDERMARSGNSAWAQGHEEEGRRKAKRSHSLPPGIQGVFEPTLASSPVLTRPPKPYQRDAHRLIIAQLTAKYMIPIRRAMLCAFMTRDGTMITFMDNPIGDALDPIYERLEDPESLLRSSQDVSMLAQALLDVSVDLALEVSSTFEAEILNLEASVLVDPSMQIVRHLHVLSSQLIRLRRSLFPILRLTSTIRDYDSQRSAAAAIAPTKGQGHPTDSTLSAISKEGGFSLAPSRTATPMIEKGNPISSLSVNTNPSSALTDNGTQVGFFSPMAKIYMVDVIDHVENAISSLDQFIGTCEHLTGYVFNVLSFQTNGSMERLSIVTVVFLPLTFIASYFGMNFTGFDQLQGPVSYFWKIAIPCTVGFFIVFSFSYLKWGAATLSRRIARWKRTRAMEKKHASRFQRIMWGKGGKGSEAQ</sequence>
<evidence type="ECO:0000313" key="10">
    <source>
        <dbReference type="EMBL" id="ORX35165.1"/>
    </source>
</evidence>
<dbReference type="Gene3D" id="1.20.58.340">
    <property type="entry name" value="Magnesium transport protein CorA, transmembrane region"/>
    <property type="match status" value="2"/>
</dbReference>
<keyword evidence="11" id="KW-1185">Reference proteome</keyword>
<dbReference type="GeneID" id="33558514"/>
<keyword evidence="3" id="KW-0813">Transport</keyword>
<dbReference type="InterPro" id="IPR002523">
    <property type="entry name" value="MgTranspt_CorA/ZnTranspt_ZntB"/>
</dbReference>
<dbReference type="InterPro" id="IPR045863">
    <property type="entry name" value="CorA_TM1_TM2"/>
</dbReference>
<feature type="region of interest" description="Disordered" evidence="8">
    <location>
        <begin position="294"/>
        <end position="344"/>
    </location>
</feature>
<evidence type="ECO:0000256" key="2">
    <source>
        <dbReference type="ARBA" id="ARBA00009765"/>
    </source>
</evidence>
<dbReference type="GO" id="GO:0005886">
    <property type="term" value="C:plasma membrane"/>
    <property type="evidence" value="ECO:0007669"/>
    <property type="project" value="UniProtKB-SubCell"/>
</dbReference>
<feature type="transmembrane region" description="Helical" evidence="9">
    <location>
        <begin position="628"/>
        <end position="649"/>
    </location>
</feature>
<dbReference type="EMBL" id="NBSH01000012">
    <property type="protein sequence ID" value="ORX35165.1"/>
    <property type="molecule type" value="Genomic_DNA"/>
</dbReference>
<name>A0A1Y1UDL2_9TREE</name>
<dbReference type="OrthoDB" id="165352at2759"/>
<evidence type="ECO:0000256" key="6">
    <source>
        <dbReference type="ARBA" id="ARBA00022989"/>
    </source>
</evidence>
<keyword evidence="4" id="KW-1003">Cell membrane</keyword>
<dbReference type="SUPFAM" id="SSF143865">
    <property type="entry name" value="CorA soluble domain-like"/>
    <property type="match status" value="1"/>
</dbReference>
<dbReference type="AlphaFoldDB" id="A0A1Y1UDL2"/>
<dbReference type="Pfam" id="PF01544">
    <property type="entry name" value="CorA"/>
    <property type="match status" value="1"/>
</dbReference>
<dbReference type="InterPro" id="IPR045861">
    <property type="entry name" value="CorA_cytoplasmic_dom"/>
</dbReference>
<evidence type="ECO:0000256" key="9">
    <source>
        <dbReference type="SAM" id="Phobius"/>
    </source>
</evidence>
<evidence type="ECO:0000313" key="11">
    <source>
        <dbReference type="Proteomes" id="UP000193218"/>
    </source>
</evidence>
<dbReference type="Proteomes" id="UP000193218">
    <property type="component" value="Unassembled WGS sequence"/>
</dbReference>
<comment type="similarity">
    <text evidence="2">Belongs to the CorA metal ion transporter (MIT) (TC 1.A.35) family.</text>
</comment>
<dbReference type="GO" id="GO:0015095">
    <property type="term" value="F:magnesium ion transmembrane transporter activity"/>
    <property type="evidence" value="ECO:0007669"/>
    <property type="project" value="TreeGrafter"/>
</dbReference>
<dbReference type="RefSeq" id="XP_021869381.1">
    <property type="nucleotide sequence ID" value="XM_022016705.1"/>
</dbReference>
<feature type="compositionally biased region" description="Basic and acidic residues" evidence="8">
    <location>
        <begin position="294"/>
        <end position="314"/>
    </location>
</feature>
<keyword evidence="6 9" id="KW-1133">Transmembrane helix</keyword>
<keyword evidence="5 9" id="KW-0812">Transmembrane</keyword>
<proteinExistence type="inferred from homology"/>
<dbReference type="InParanoid" id="A0A1Y1UDL2"/>
<dbReference type="Gene3D" id="3.30.460.20">
    <property type="entry name" value="CorA soluble domain-like"/>
    <property type="match status" value="1"/>
</dbReference>
<feature type="region of interest" description="Disordered" evidence="8">
    <location>
        <begin position="66"/>
        <end position="111"/>
    </location>
</feature>
<gene>
    <name evidence="10" type="ORF">BD324DRAFT_634098</name>
</gene>
<evidence type="ECO:0000256" key="8">
    <source>
        <dbReference type="SAM" id="MobiDB-lite"/>
    </source>
</evidence>
<dbReference type="STRING" id="4999.A0A1Y1UDL2"/>
<evidence type="ECO:0000256" key="4">
    <source>
        <dbReference type="ARBA" id="ARBA00022475"/>
    </source>
</evidence>
<evidence type="ECO:0000256" key="3">
    <source>
        <dbReference type="ARBA" id="ARBA00022448"/>
    </source>
</evidence>
<feature type="transmembrane region" description="Helical" evidence="9">
    <location>
        <begin position="661"/>
        <end position="682"/>
    </location>
</feature>
<feature type="compositionally biased region" description="Low complexity" evidence="8">
    <location>
        <begin position="77"/>
        <end position="88"/>
    </location>
</feature>
<evidence type="ECO:0000256" key="1">
    <source>
        <dbReference type="ARBA" id="ARBA00004651"/>
    </source>
</evidence>
<organism evidence="10 11">
    <name type="scientific">Kockovaella imperatae</name>
    <dbReference type="NCBI Taxonomy" id="4999"/>
    <lineage>
        <taxon>Eukaryota</taxon>
        <taxon>Fungi</taxon>
        <taxon>Dikarya</taxon>
        <taxon>Basidiomycota</taxon>
        <taxon>Agaricomycotina</taxon>
        <taxon>Tremellomycetes</taxon>
        <taxon>Tremellales</taxon>
        <taxon>Cuniculitremaceae</taxon>
        <taxon>Kockovaella</taxon>
    </lineage>
</organism>
<dbReference type="PANTHER" id="PTHR46494">
    <property type="entry name" value="CORA FAMILY METAL ION TRANSPORTER (EUROFUNG)"/>
    <property type="match status" value="1"/>
</dbReference>
<evidence type="ECO:0000256" key="7">
    <source>
        <dbReference type="ARBA" id="ARBA00023136"/>
    </source>
</evidence>
<accession>A0A1Y1UDL2</accession>
<comment type="caution">
    <text evidence="10">The sequence shown here is derived from an EMBL/GenBank/DDBJ whole genome shotgun (WGS) entry which is preliminary data.</text>
</comment>